<evidence type="ECO:0000256" key="2">
    <source>
        <dbReference type="SAM" id="SignalP"/>
    </source>
</evidence>
<dbReference type="PANTHER" id="PTHR47691">
    <property type="entry name" value="REGULATOR-RELATED"/>
    <property type="match status" value="1"/>
</dbReference>
<name>A0A165F2F8_9BASI</name>
<keyword evidence="2" id="KW-0732">Signal</keyword>
<dbReference type="PANTHER" id="PTHR47691:SF3">
    <property type="entry name" value="HTH-TYPE TRANSCRIPTIONAL REGULATOR RV0890C-RELATED"/>
    <property type="match status" value="1"/>
</dbReference>
<evidence type="ECO:0008006" key="5">
    <source>
        <dbReference type="Google" id="ProtNLM"/>
    </source>
</evidence>
<protein>
    <recommendedName>
        <fullName evidence="5">TPR-like protein</fullName>
    </recommendedName>
</protein>
<accession>A0A165F2F8</accession>
<feature type="compositionally biased region" description="Polar residues" evidence="1">
    <location>
        <begin position="734"/>
        <end position="747"/>
    </location>
</feature>
<feature type="region of interest" description="Disordered" evidence="1">
    <location>
        <begin position="726"/>
        <end position="747"/>
    </location>
</feature>
<feature type="chain" id="PRO_5007857516" description="TPR-like protein" evidence="2">
    <location>
        <begin position="28"/>
        <end position="792"/>
    </location>
</feature>
<feature type="signal peptide" evidence="2">
    <location>
        <begin position="1"/>
        <end position="27"/>
    </location>
</feature>
<organism evidence="3 4">
    <name type="scientific">Calocera cornea HHB12733</name>
    <dbReference type="NCBI Taxonomy" id="1353952"/>
    <lineage>
        <taxon>Eukaryota</taxon>
        <taxon>Fungi</taxon>
        <taxon>Dikarya</taxon>
        <taxon>Basidiomycota</taxon>
        <taxon>Agaricomycotina</taxon>
        <taxon>Dacrymycetes</taxon>
        <taxon>Dacrymycetales</taxon>
        <taxon>Dacrymycetaceae</taxon>
        <taxon>Calocera</taxon>
    </lineage>
</organism>
<keyword evidence="4" id="KW-1185">Reference proteome</keyword>
<dbReference type="EMBL" id="KV423984">
    <property type="protein sequence ID" value="KZT56047.1"/>
    <property type="molecule type" value="Genomic_DNA"/>
</dbReference>
<reference evidence="3 4" key="1">
    <citation type="journal article" date="2016" name="Mol. Biol. Evol.">
        <title>Comparative Genomics of Early-Diverging Mushroom-Forming Fungi Provides Insights into the Origins of Lignocellulose Decay Capabilities.</title>
        <authorList>
            <person name="Nagy L.G."/>
            <person name="Riley R."/>
            <person name="Tritt A."/>
            <person name="Adam C."/>
            <person name="Daum C."/>
            <person name="Floudas D."/>
            <person name="Sun H."/>
            <person name="Yadav J.S."/>
            <person name="Pangilinan J."/>
            <person name="Larsson K.H."/>
            <person name="Matsuura K."/>
            <person name="Barry K."/>
            <person name="Labutti K."/>
            <person name="Kuo R."/>
            <person name="Ohm R.A."/>
            <person name="Bhattacharya S.S."/>
            <person name="Shirouzu T."/>
            <person name="Yoshinaga Y."/>
            <person name="Martin F.M."/>
            <person name="Grigoriev I.V."/>
            <person name="Hibbett D.S."/>
        </authorList>
    </citation>
    <scope>NUCLEOTIDE SEQUENCE [LARGE SCALE GENOMIC DNA]</scope>
    <source>
        <strain evidence="3 4">HHB12733</strain>
    </source>
</reference>
<dbReference type="InParanoid" id="A0A165F2F8"/>
<sequence length="792" mass="88118">MTAVLLYFRSLGAPALLLLANLNSVWDTEDQQAVESFLVDLANIQHLSLMMTMRGTIRPAGVKWSLPLARPLQTLTVEDSRQLFQAISGRNEPDVDIDTLLSLLDGLPLAITLAAYQAQVLSAKDILAAYKVEKTRLLRRGRDRRLTSLEVSIEVSINAPTIQEHPDALKVLSILCLLPEGMSAVKVQEALHSLANVETNINILRDTALLLVQNHRLRVLAPIREYILEKYPPHNPLLGDMRWFFLRPVLATLSPTADFQHSQHVVEMLSQEFGNVNAVLLHYWKAPPMDELEDLQAATQRLVAFSLLASLGDFTGLLLQAQATLRGAENWHGVAVCDQSLGAILKSQDRYQDAIRALEKAEYTFNLLGNVLHAAQCGRGLGDLLRLVDRYKDAVAKLEKSMAIFISQGDNHGAAQCTQGIGDGLRMMNQHEAARYKLGQAKQNLLAYNDLLGAAQCSLSIAEVLRLLQRYASAVEILEEAKTTFTAFGNRLGLAQCTRCQGEVMRMLKWNDRAAERLKQTKMLFVEIGSRLGTAQCTLSIGSLLGMQRQYNEALETVQEARTMFLTIGSRIGVADCDSSLPSILFAIHRRDEAGRFLQEAILLYAELGLQEQMERCHEELTVMGGPLFSRIKKDFQELSGLLEFLRDQLTSLPANLRSDSSMGPALDQLERAVRDGQSFLEVWKQHSEMPRLEVSEGLKEWKSKLESAMNRCTFIRALQISGPSSLGAEHPKSGSQPKQSGSLESLFTSQAPKRWTANGSDWWSRAYNCSSRERDITYVFLAQESAASSSE</sequence>
<evidence type="ECO:0000313" key="3">
    <source>
        <dbReference type="EMBL" id="KZT56047.1"/>
    </source>
</evidence>
<dbReference type="STRING" id="1353952.A0A165F2F8"/>
<evidence type="ECO:0000313" key="4">
    <source>
        <dbReference type="Proteomes" id="UP000076842"/>
    </source>
</evidence>
<dbReference type="Gene3D" id="1.25.40.10">
    <property type="entry name" value="Tetratricopeptide repeat domain"/>
    <property type="match status" value="1"/>
</dbReference>
<proteinExistence type="predicted"/>
<dbReference type="SUPFAM" id="SSF48452">
    <property type="entry name" value="TPR-like"/>
    <property type="match status" value="2"/>
</dbReference>
<dbReference type="InterPro" id="IPR011990">
    <property type="entry name" value="TPR-like_helical_dom_sf"/>
</dbReference>
<dbReference type="OrthoDB" id="626167at2759"/>
<dbReference type="AlphaFoldDB" id="A0A165F2F8"/>
<dbReference type="Proteomes" id="UP000076842">
    <property type="component" value="Unassembled WGS sequence"/>
</dbReference>
<evidence type="ECO:0000256" key="1">
    <source>
        <dbReference type="SAM" id="MobiDB-lite"/>
    </source>
</evidence>
<gene>
    <name evidence="3" type="ORF">CALCODRAFT_556110</name>
</gene>